<sequence length="346" mass="38384">MNKIFSIAFVSLLSLSSIALTSCGHTGQNTPSSDQSNTTPASVIQTKLNVKNFYSVSQYSSNNILNDKTVKWELNTTINCDGNPKGTIEIINQDSDPNFLLDTGKKCNISLNTFKLNDVVYIPENNLFIMNADEKLNVTSQENIQYNSETTTIDGTDHLYFNGLTTEPNSLTIAFSTLSNQLNNDSLIPEIYNLEYKGDNKSVNINSNLSIKNNTSYAFTLPNSSLSDDHKTSWGYWDNPKITAIKASVTDVKTNKIYEITLNAFNFAENGENTKLNRAMVYSTSDPSKTDYTNQFSISYDPTENKDLPNDAKLTGTLVINSLGWHIPSFKNINVHISIDNSAPTP</sequence>
<dbReference type="PROSITE" id="PS51257">
    <property type="entry name" value="PROKAR_LIPOPROTEIN"/>
    <property type="match status" value="1"/>
</dbReference>
<keyword evidence="3" id="KW-1185">Reference proteome</keyword>
<dbReference type="AlphaFoldDB" id="A0A6N6VXT0"/>
<organism evidence="2 3">
    <name type="scientific">Silvanigrella paludirubra</name>
    <dbReference type="NCBI Taxonomy" id="2499159"/>
    <lineage>
        <taxon>Bacteria</taxon>
        <taxon>Pseudomonadati</taxon>
        <taxon>Bdellovibrionota</taxon>
        <taxon>Oligoflexia</taxon>
        <taxon>Silvanigrellales</taxon>
        <taxon>Silvanigrellaceae</taxon>
        <taxon>Silvanigrella</taxon>
    </lineage>
</organism>
<feature type="chain" id="PRO_5027121321" description="Lipoprotein" evidence="1">
    <location>
        <begin position="22"/>
        <end position="346"/>
    </location>
</feature>
<evidence type="ECO:0000313" key="3">
    <source>
        <dbReference type="Proteomes" id="UP000437748"/>
    </source>
</evidence>
<dbReference type="EMBL" id="WFLM01000002">
    <property type="protein sequence ID" value="KAB8039642.1"/>
    <property type="molecule type" value="Genomic_DNA"/>
</dbReference>
<evidence type="ECO:0008006" key="4">
    <source>
        <dbReference type="Google" id="ProtNLM"/>
    </source>
</evidence>
<proteinExistence type="predicted"/>
<keyword evidence="1" id="KW-0732">Signal</keyword>
<comment type="caution">
    <text evidence="2">The sequence shown here is derived from an EMBL/GenBank/DDBJ whole genome shotgun (WGS) entry which is preliminary data.</text>
</comment>
<accession>A0A6N6VXT0</accession>
<evidence type="ECO:0000256" key="1">
    <source>
        <dbReference type="SAM" id="SignalP"/>
    </source>
</evidence>
<protein>
    <recommendedName>
        <fullName evidence="4">Lipoprotein</fullName>
    </recommendedName>
</protein>
<feature type="signal peptide" evidence="1">
    <location>
        <begin position="1"/>
        <end position="21"/>
    </location>
</feature>
<name>A0A6N6VXT0_9BACT</name>
<gene>
    <name evidence="2" type="ORF">GCL60_05115</name>
</gene>
<evidence type="ECO:0000313" key="2">
    <source>
        <dbReference type="EMBL" id="KAB8039642.1"/>
    </source>
</evidence>
<reference evidence="2 3" key="1">
    <citation type="submission" date="2019-10" db="EMBL/GenBank/DDBJ databases">
        <title>New species of Slilvanegrellaceae.</title>
        <authorList>
            <person name="Pitt A."/>
            <person name="Hahn M.W."/>
        </authorList>
    </citation>
    <scope>NUCLEOTIDE SEQUENCE [LARGE SCALE GENOMIC DNA]</scope>
    <source>
        <strain evidence="2 3">SP-Ram-0.45-NSY-1</strain>
    </source>
</reference>
<dbReference type="Proteomes" id="UP000437748">
    <property type="component" value="Unassembled WGS sequence"/>
</dbReference>
<dbReference type="RefSeq" id="WP_153418981.1">
    <property type="nucleotide sequence ID" value="NZ_WFLM01000002.1"/>
</dbReference>